<keyword evidence="1" id="KW-0812">Transmembrane</keyword>
<dbReference type="EMBL" id="JACHEO010000027">
    <property type="protein sequence ID" value="MBB5349483.1"/>
    <property type="molecule type" value="Genomic_DNA"/>
</dbReference>
<accession>A0A840UX35</accession>
<evidence type="ECO:0000313" key="2">
    <source>
        <dbReference type="EMBL" id="MBB5349483.1"/>
    </source>
</evidence>
<dbReference type="RefSeq" id="WP_183352275.1">
    <property type="nucleotide sequence ID" value="NZ_JACHEO010000027.1"/>
</dbReference>
<proteinExistence type="predicted"/>
<keyword evidence="1" id="KW-0472">Membrane</keyword>
<organism evidence="2 3">
    <name type="scientific">Desulfoprunum benzoelyticum</name>
    <dbReference type="NCBI Taxonomy" id="1506996"/>
    <lineage>
        <taxon>Bacteria</taxon>
        <taxon>Pseudomonadati</taxon>
        <taxon>Thermodesulfobacteriota</taxon>
        <taxon>Desulfobulbia</taxon>
        <taxon>Desulfobulbales</taxon>
        <taxon>Desulfobulbaceae</taxon>
        <taxon>Desulfoprunum</taxon>
    </lineage>
</organism>
<evidence type="ECO:0000256" key="1">
    <source>
        <dbReference type="SAM" id="Phobius"/>
    </source>
</evidence>
<keyword evidence="1" id="KW-1133">Transmembrane helix</keyword>
<keyword evidence="2" id="KW-0808">Transferase</keyword>
<reference evidence="2 3" key="1">
    <citation type="submission" date="2020-08" db="EMBL/GenBank/DDBJ databases">
        <title>Genomic Encyclopedia of Type Strains, Phase IV (KMG-IV): sequencing the most valuable type-strain genomes for metagenomic binning, comparative biology and taxonomic classification.</title>
        <authorList>
            <person name="Goeker M."/>
        </authorList>
    </citation>
    <scope>NUCLEOTIDE SEQUENCE [LARGE SCALE GENOMIC DNA]</scope>
    <source>
        <strain evidence="2 3">DSM 28570</strain>
    </source>
</reference>
<protein>
    <submittedName>
        <fullName evidence="2">Glucan phosphoethanolaminetransferase (Alkaline phosphatase superfamily)</fullName>
    </submittedName>
</protein>
<dbReference type="Proteomes" id="UP000539642">
    <property type="component" value="Unassembled WGS sequence"/>
</dbReference>
<feature type="transmembrane region" description="Helical" evidence="1">
    <location>
        <begin position="38"/>
        <end position="60"/>
    </location>
</feature>
<sequence>MQSVKEKITFYLSALLYLVFNFRMGADAAASIKATLWQILQTAPFVAGVAYVIIALLQYMAGGEKVPWNRRLRLFFALGILAGLVYAIYEYAGVGTVPGK</sequence>
<feature type="transmembrane region" description="Helical" evidence="1">
    <location>
        <begin position="72"/>
        <end position="89"/>
    </location>
</feature>
<dbReference type="AlphaFoldDB" id="A0A840UX35"/>
<name>A0A840UX35_9BACT</name>
<comment type="caution">
    <text evidence="2">The sequence shown here is derived from an EMBL/GenBank/DDBJ whole genome shotgun (WGS) entry which is preliminary data.</text>
</comment>
<keyword evidence="3" id="KW-1185">Reference proteome</keyword>
<evidence type="ECO:0000313" key="3">
    <source>
        <dbReference type="Proteomes" id="UP000539642"/>
    </source>
</evidence>
<dbReference type="GO" id="GO:0016740">
    <property type="term" value="F:transferase activity"/>
    <property type="evidence" value="ECO:0007669"/>
    <property type="project" value="UniProtKB-KW"/>
</dbReference>
<gene>
    <name evidence="2" type="ORF">HNQ81_003238</name>
</gene>